<evidence type="ECO:0000256" key="5">
    <source>
        <dbReference type="ARBA" id="ARBA00023239"/>
    </source>
</evidence>
<dbReference type="GO" id="GO:0008270">
    <property type="term" value="F:zinc ion binding"/>
    <property type="evidence" value="ECO:0007669"/>
    <property type="project" value="UniProtKB-UniRule"/>
</dbReference>
<dbReference type="GO" id="GO:0120539">
    <property type="term" value="F:4-hydroxy-3-methoxy-5-polyprenylbenzoate decarboxylase activity"/>
    <property type="evidence" value="ECO:0007669"/>
    <property type="project" value="UniProtKB-EC"/>
</dbReference>
<comment type="catalytic activity">
    <reaction evidence="7">
        <text>a 4-hydroxy-3-methoxy-5-(all-trans-polyprenyl)benzoate + H(+) = a 2-methoxy-6-(all-trans-polyprenyl)phenol + CO2</text>
        <dbReference type="Rhea" id="RHEA:81179"/>
        <dbReference type="Rhea" id="RHEA-COMP:9551"/>
        <dbReference type="Rhea" id="RHEA-COMP:10931"/>
        <dbReference type="ChEBI" id="CHEBI:15378"/>
        <dbReference type="ChEBI" id="CHEBI:16526"/>
        <dbReference type="ChEBI" id="CHEBI:62731"/>
        <dbReference type="ChEBI" id="CHEBI:84443"/>
        <dbReference type="EC" id="4.1.1.130"/>
    </reaction>
</comment>
<evidence type="ECO:0000256" key="7">
    <source>
        <dbReference type="HAMAP-Rule" id="MF_03111"/>
    </source>
</evidence>
<comment type="cofactor">
    <cofactor evidence="7">
        <name>Zn(2+)</name>
        <dbReference type="ChEBI" id="CHEBI:29105"/>
    </cofactor>
</comment>
<evidence type="ECO:0000256" key="3">
    <source>
        <dbReference type="ARBA" id="ARBA00023128"/>
    </source>
</evidence>
<keyword evidence="7" id="KW-0862">Zinc</keyword>
<dbReference type="AlphaFoldDB" id="A0A4P9ZBZ8"/>
<keyword evidence="1 7" id="KW-0831">Ubiquinone biosynthesis</keyword>
<comment type="subunit">
    <text evidence="7">Component of a multi-subunit COQ enzyme complex, composed of at least COQ3, COQ4, COQ5, COQ6, COQ7 and COQ9.</text>
</comment>
<evidence type="ECO:0000256" key="4">
    <source>
        <dbReference type="ARBA" id="ARBA00023136"/>
    </source>
</evidence>
<keyword evidence="5 7" id="KW-0456">Lyase</keyword>
<gene>
    <name evidence="7" type="primary">COQ4</name>
    <name evidence="8" type="ORF">METBISCDRAFT_16513</name>
</gene>
<protein>
    <recommendedName>
        <fullName evidence="6">4-hydroxy-3-methoxy-5-polyprenylbenzoate decarboxylase</fullName>
    </recommendedName>
</protein>
<proteinExistence type="inferred from homology"/>
<dbReference type="PANTHER" id="PTHR12922">
    <property type="entry name" value="UBIQUINONE BIOSYNTHESIS PROTEIN"/>
    <property type="match status" value="1"/>
</dbReference>
<dbReference type="PANTHER" id="PTHR12922:SF7">
    <property type="entry name" value="UBIQUINONE BIOSYNTHESIS PROTEIN COQ4 HOMOLOG, MITOCHONDRIAL"/>
    <property type="match status" value="1"/>
</dbReference>
<dbReference type="HAMAP" id="MF_03111">
    <property type="entry name" value="Coq4"/>
    <property type="match status" value="1"/>
</dbReference>
<reference evidence="9" key="1">
    <citation type="journal article" date="2018" name="Nat. Microbiol.">
        <title>Leveraging single-cell genomics to expand the fungal tree of life.</title>
        <authorList>
            <person name="Ahrendt S.R."/>
            <person name="Quandt C.A."/>
            <person name="Ciobanu D."/>
            <person name="Clum A."/>
            <person name="Salamov A."/>
            <person name="Andreopoulos B."/>
            <person name="Cheng J.F."/>
            <person name="Woyke T."/>
            <person name="Pelin A."/>
            <person name="Henrissat B."/>
            <person name="Reynolds N.K."/>
            <person name="Benny G.L."/>
            <person name="Smith M.E."/>
            <person name="James T.Y."/>
            <person name="Grigoriev I.V."/>
        </authorList>
    </citation>
    <scope>NUCLEOTIDE SEQUENCE [LARGE SCALE GENOMIC DNA]</scope>
    <source>
        <strain evidence="9">Baker2002</strain>
    </source>
</reference>
<dbReference type="InterPro" id="IPR007715">
    <property type="entry name" value="Coq4"/>
</dbReference>
<keyword evidence="3 7" id="KW-0496">Mitochondrion</keyword>
<name>A0A4P9ZBZ8_9ASCO</name>
<evidence type="ECO:0000256" key="2">
    <source>
        <dbReference type="ARBA" id="ARBA00022792"/>
    </source>
</evidence>
<dbReference type="InterPro" id="IPR027540">
    <property type="entry name" value="Coq4_euk"/>
</dbReference>
<sequence>MLSVSGVRALTHRRPFGFSVLATAMISFIFNENNRLASQMEAGKLHYRDANAPLDTRPAEGYFKRAEPEYPGHVPLSNVGKLMMLAGSGIGAYFHPERNEFIVGLGELTAFKPVLRRLQKQMLSDPVGRQILKKQPRITSTSLDLDYLRSLPPDTIGNTYVKWLEKEGVSPDTRVPVRYIDDAELAYIYQRYRECHDFYHSITGLPIIIEGEIAVKVLEFMNIGMPMPGLGALFAPFRLRRHQKERLCSVYYPWAIKSGLQSKPLINVYWENILEYNVHEFRRKMGIEQPPDLRAMRREYFSAKKMEKSVKTAV</sequence>
<dbReference type="UniPathway" id="UPA00232"/>
<comment type="function">
    <text evidence="7">Lyase that catalyzes the C1-decarboxylation of 4-hydroxy-3-methoxy-5-(all-trans-polyprenyl)benzoic acid into 2-methoxy-6-(all-trans-polyprenyl)phenol during ubiquinone biosynthesis.</text>
</comment>
<dbReference type="OrthoDB" id="4249at2759"/>
<evidence type="ECO:0000313" key="9">
    <source>
        <dbReference type="Proteomes" id="UP000268321"/>
    </source>
</evidence>
<feature type="binding site" evidence="7">
    <location>
        <position position="200"/>
    </location>
    <ligand>
        <name>Zn(2+)</name>
        <dbReference type="ChEBI" id="CHEBI:29105"/>
    </ligand>
</feature>
<organism evidence="8 9">
    <name type="scientific">Metschnikowia bicuspidata</name>
    <dbReference type="NCBI Taxonomy" id="27322"/>
    <lineage>
        <taxon>Eukaryota</taxon>
        <taxon>Fungi</taxon>
        <taxon>Dikarya</taxon>
        <taxon>Ascomycota</taxon>
        <taxon>Saccharomycotina</taxon>
        <taxon>Pichiomycetes</taxon>
        <taxon>Metschnikowiaceae</taxon>
        <taxon>Metschnikowia</taxon>
    </lineage>
</organism>
<keyword evidence="7" id="KW-0479">Metal-binding</keyword>
<feature type="binding site" evidence="7">
    <location>
        <position position="197"/>
    </location>
    <ligand>
        <name>Zn(2+)</name>
        <dbReference type="ChEBI" id="CHEBI:29105"/>
    </ligand>
</feature>
<feature type="binding site" evidence="7">
    <location>
        <position position="196"/>
    </location>
    <ligand>
        <name>Zn(2+)</name>
        <dbReference type="ChEBI" id="CHEBI:29105"/>
    </ligand>
</feature>
<dbReference type="Proteomes" id="UP000268321">
    <property type="component" value="Unassembled WGS sequence"/>
</dbReference>
<feature type="binding site" evidence="7">
    <location>
        <position position="212"/>
    </location>
    <ligand>
        <name>Zn(2+)</name>
        <dbReference type="ChEBI" id="CHEBI:29105"/>
    </ligand>
</feature>
<dbReference type="EMBL" id="ML004460">
    <property type="protein sequence ID" value="RKP30387.1"/>
    <property type="molecule type" value="Genomic_DNA"/>
</dbReference>
<dbReference type="Pfam" id="PF05019">
    <property type="entry name" value="Coq4"/>
    <property type="match status" value="1"/>
</dbReference>
<accession>A0A4P9ZBZ8</accession>
<comment type="pathway">
    <text evidence="7">Cofactor biosynthesis; ubiquinone biosynthesis.</text>
</comment>
<dbReference type="GO" id="GO:0031314">
    <property type="term" value="C:extrinsic component of mitochondrial inner membrane"/>
    <property type="evidence" value="ECO:0007669"/>
    <property type="project" value="UniProtKB-UniRule"/>
</dbReference>
<evidence type="ECO:0000256" key="1">
    <source>
        <dbReference type="ARBA" id="ARBA00022688"/>
    </source>
</evidence>
<evidence type="ECO:0000256" key="6">
    <source>
        <dbReference type="ARBA" id="ARBA00081568"/>
    </source>
</evidence>
<evidence type="ECO:0000313" key="8">
    <source>
        <dbReference type="EMBL" id="RKP30387.1"/>
    </source>
</evidence>
<comment type="similarity">
    <text evidence="7">Belongs to the COQ4 family.</text>
</comment>
<keyword evidence="9" id="KW-1185">Reference proteome</keyword>
<keyword evidence="2 7" id="KW-0999">Mitochondrion inner membrane</keyword>
<keyword evidence="4 7" id="KW-0472">Membrane</keyword>
<comment type="subcellular location">
    <subcellularLocation>
        <location evidence="7">Mitochondrion inner membrane</location>
        <topology evidence="7">Peripheral membrane protein</topology>
        <orientation evidence="7">Matrix side</orientation>
    </subcellularLocation>
</comment>